<evidence type="ECO:0000313" key="4">
    <source>
        <dbReference type="Proteomes" id="UP000246132"/>
    </source>
</evidence>
<evidence type="ECO:0000256" key="1">
    <source>
        <dbReference type="ARBA" id="ARBA00022801"/>
    </source>
</evidence>
<proteinExistence type="predicted"/>
<dbReference type="GO" id="GO:0016787">
    <property type="term" value="F:hydrolase activity"/>
    <property type="evidence" value="ECO:0007669"/>
    <property type="project" value="UniProtKB-KW"/>
</dbReference>
<dbReference type="RefSeq" id="WP_109768930.1">
    <property type="nucleotide sequence ID" value="NZ_QFWV02000004.1"/>
</dbReference>
<dbReference type="InterPro" id="IPR000073">
    <property type="entry name" value="AB_hydrolase_1"/>
</dbReference>
<dbReference type="InterPro" id="IPR050266">
    <property type="entry name" value="AB_hydrolase_sf"/>
</dbReference>
<feature type="domain" description="AB hydrolase-1" evidence="2">
    <location>
        <begin position="61"/>
        <end position="298"/>
    </location>
</feature>
<dbReference type="GO" id="GO:0016020">
    <property type="term" value="C:membrane"/>
    <property type="evidence" value="ECO:0007669"/>
    <property type="project" value="TreeGrafter"/>
</dbReference>
<organism evidence="3 4">
    <name type="scientific">Oceaniradius stylonematis</name>
    <dbReference type="NCBI Taxonomy" id="2184161"/>
    <lineage>
        <taxon>Bacteria</taxon>
        <taxon>Pseudomonadati</taxon>
        <taxon>Pseudomonadota</taxon>
        <taxon>Alphaproteobacteria</taxon>
        <taxon>Hyphomicrobiales</taxon>
        <taxon>Ahrensiaceae</taxon>
        <taxon>Oceaniradius</taxon>
    </lineage>
</organism>
<dbReference type="AlphaFoldDB" id="A0A3A8AAQ2"/>
<dbReference type="InterPro" id="IPR029058">
    <property type="entry name" value="AB_hydrolase_fold"/>
</dbReference>
<dbReference type="PRINTS" id="PR00111">
    <property type="entry name" value="ABHYDROLASE"/>
</dbReference>
<dbReference type="Gene3D" id="3.40.50.1820">
    <property type="entry name" value="alpha/beta hydrolase"/>
    <property type="match status" value="1"/>
</dbReference>
<dbReference type="Pfam" id="PF00561">
    <property type="entry name" value="Abhydrolase_1"/>
    <property type="match status" value="1"/>
</dbReference>
<name>A0A3A8AAQ2_9HYPH</name>
<dbReference type="EMBL" id="QFWV02000004">
    <property type="protein sequence ID" value="RKF07377.1"/>
    <property type="molecule type" value="Genomic_DNA"/>
</dbReference>
<keyword evidence="4" id="KW-1185">Reference proteome</keyword>
<comment type="caution">
    <text evidence="3">The sequence shown here is derived from an EMBL/GenBank/DDBJ whole genome shotgun (WGS) entry which is preliminary data.</text>
</comment>
<dbReference type="PANTHER" id="PTHR43798:SF31">
    <property type="entry name" value="AB HYDROLASE SUPERFAMILY PROTEIN YCLE"/>
    <property type="match status" value="1"/>
</dbReference>
<dbReference type="Proteomes" id="UP000246132">
    <property type="component" value="Unassembled WGS sequence"/>
</dbReference>
<evidence type="ECO:0000313" key="3">
    <source>
        <dbReference type="EMBL" id="RKF07377.1"/>
    </source>
</evidence>
<dbReference type="OrthoDB" id="9798888at2"/>
<sequence>MKITRWVFAALLAVAVIGAGTLYARYQAALIEAQQRLAAFAVEQVQTRSGPLAYAEAGDGPPVLMIHGSGGGYDQGLSMAGPLAERGYKIISPSRFGYPGSPAPEDRSANAQADVFVDLLDALGLDQVAVIGGSAGARSALAFAIRHPERCAALILIVPALDVPGLPPVEPWSPLQERLVKAALRSDFLFWLAIEFMPDRMTRLVLATDPALVAAAGPAEQARVARIRRSILPVSARAEGLWADTVGGYGDLDVRRIAVPTLAISAEDDFFDTATSARHIAAMVDGAELIVYPDGGHIWIGRGKEMFDTIAAFIDRIAGNPTNGQ</sequence>
<gene>
    <name evidence="3" type="ORF">DEM25_006065</name>
</gene>
<dbReference type="SUPFAM" id="SSF53474">
    <property type="entry name" value="alpha/beta-Hydrolases"/>
    <property type="match status" value="1"/>
</dbReference>
<dbReference type="PANTHER" id="PTHR43798">
    <property type="entry name" value="MONOACYLGLYCEROL LIPASE"/>
    <property type="match status" value="1"/>
</dbReference>
<keyword evidence="1 3" id="KW-0378">Hydrolase</keyword>
<reference evidence="3 4" key="1">
    <citation type="journal article" date="2018" name="Int. J. Syst. Bacteriol.">
        <title>Oceaniradius stylonemae gen. nov., sp. nov., isolated from a red alga, Stylonema cornu-cervi.</title>
        <authorList>
            <person name="Jeong S."/>
        </authorList>
    </citation>
    <scope>NUCLEOTIDE SEQUENCE [LARGE SCALE GENOMIC DNA]</scope>
    <source>
        <strain evidence="3 4">StC1</strain>
    </source>
</reference>
<accession>A0A3A8AAQ2</accession>
<evidence type="ECO:0000259" key="2">
    <source>
        <dbReference type="Pfam" id="PF00561"/>
    </source>
</evidence>
<protein>
    <submittedName>
        <fullName evidence="3">Alpha/beta hydrolase</fullName>
    </submittedName>
</protein>